<feature type="region of interest" description="Disordered" evidence="11">
    <location>
        <begin position="406"/>
        <end position="436"/>
    </location>
</feature>
<evidence type="ECO:0000256" key="10">
    <source>
        <dbReference type="SAM" id="Coils"/>
    </source>
</evidence>
<comment type="subcellular location">
    <subcellularLocation>
        <location evidence="1">Cell projection</location>
        <location evidence="1">Cilium</location>
    </subcellularLocation>
    <subcellularLocation>
        <location evidence="2">Cytoplasm</location>
    </subcellularLocation>
</comment>
<accession>A0ABP0F220</accession>
<feature type="region of interest" description="Disordered" evidence="11">
    <location>
        <begin position="258"/>
        <end position="328"/>
    </location>
</feature>
<evidence type="ECO:0000256" key="2">
    <source>
        <dbReference type="ARBA" id="ARBA00004496"/>
    </source>
</evidence>
<dbReference type="PANTHER" id="PTHR21532">
    <property type="entry name" value="PHOSPHODIESTERASE HL"/>
    <property type="match status" value="1"/>
</dbReference>
<name>A0ABP0F220_CLALP</name>
<dbReference type="EMBL" id="CAWYQH010000001">
    <property type="protein sequence ID" value="CAK8671988.1"/>
    <property type="molecule type" value="Genomic_DNA"/>
</dbReference>
<dbReference type="Pfam" id="PF11527">
    <property type="entry name" value="ARL2_Bind_BART"/>
    <property type="match status" value="1"/>
</dbReference>
<dbReference type="Proteomes" id="UP001642483">
    <property type="component" value="Unassembled WGS sequence"/>
</dbReference>
<keyword evidence="6 10" id="KW-0175">Coiled coil</keyword>
<evidence type="ECO:0000256" key="5">
    <source>
        <dbReference type="ARBA" id="ARBA00022490"/>
    </source>
</evidence>
<evidence type="ECO:0000256" key="6">
    <source>
        <dbReference type="ARBA" id="ARBA00023054"/>
    </source>
</evidence>
<keyword evidence="5" id="KW-0963">Cytoplasm</keyword>
<feature type="domain" description="BART" evidence="12">
    <location>
        <begin position="22"/>
        <end position="133"/>
    </location>
</feature>
<feature type="compositionally biased region" description="Basic residues" evidence="11">
    <location>
        <begin position="304"/>
        <end position="316"/>
    </location>
</feature>
<feature type="compositionally biased region" description="Polar residues" evidence="11">
    <location>
        <begin position="348"/>
        <end position="360"/>
    </location>
</feature>
<comment type="caution">
    <text evidence="13">The sequence shown here is derived from an EMBL/GenBank/DDBJ whole genome shotgun (WGS) entry which is preliminary data.</text>
</comment>
<protein>
    <recommendedName>
        <fullName evidence="4">Cilia- and flagella-associated protein 36</fullName>
    </recommendedName>
    <alternativeName>
        <fullName evidence="9">Coiled-coil domain-containing protein 104</fullName>
    </alternativeName>
</protein>
<evidence type="ECO:0000256" key="9">
    <source>
        <dbReference type="ARBA" id="ARBA00031593"/>
    </source>
</evidence>
<reference evidence="13 14" key="1">
    <citation type="submission" date="2024-02" db="EMBL/GenBank/DDBJ databases">
        <authorList>
            <person name="Daric V."/>
            <person name="Darras S."/>
        </authorList>
    </citation>
    <scope>NUCLEOTIDE SEQUENCE [LARGE SCALE GENOMIC DNA]</scope>
</reference>
<evidence type="ECO:0000256" key="1">
    <source>
        <dbReference type="ARBA" id="ARBA00004138"/>
    </source>
</evidence>
<dbReference type="InterPro" id="IPR023379">
    <property type="entry name" value="BART_dom"/>
</dbReference>
<gene>
    <name evidence="13" type="ORF">CVLEPA_LOCUS1000</name>
</gene>
<dbReference type="PANTHER" id="PTHR21532:SF0">
    <property type="entry name" value="CILIA- AND FLAGELLA-ASSOCIATED PROTEIN 36"/>
    <property type="match status" value="1"/>
</dbReference>
<keyword evidence="7" id="KW-0969">Cilium</keyword>
<feature type="compositionally biased region" description="Polar residues" evidence="11">
    <location>
        <begin position="258"/>
        <end position="301"/>
    </location>
</feature>
<feature type="coiled-coil region" evidence="10">
    <location>
        <begin position="196"/>
        <end position="256"/>
    </location>
</feature>
<keyword evidence="14" id="KW-1185">Reference proteome</keyword>
<sequence length="455" mass="52236">MAQMLKLNKSSTVKGKDKEDVSWILEGIVGYLQSPTWTVPVMNFIDDNCGCFDNEEENKFEYTNIHINYKNLVEGLLKQYAYELNISEKLFADACEKQKGNVKRIQGMYEYIWAAHDFLLFKRLMAKHNLELEMQAISFIQAQQELEAVDIESKKNENPSTSSFGKSDILSEILRYFKFLPHWCLKVKQLNRNVLLSESQEEHAELLRRENELQEKEARDLRKAIEFSRFEMDRLNAQAEEEKRMLEEAIRLSLLNSGQSANSSQIQTKSKQTTSENLAETVETVSAPQVASKESQSNTTRSKTASKKQHSSKSKMQHSPAELPPLRQKSNAEAALDWIESAKREVQSESQQISVPITHSNTEKERKLLSKPGDIDPAELAKRKEYLKAQREKLLELKKKKRSAELEKYQNGAGQGNKYMEGQKPSSANKIDNKMLSSRRAVAEKIKREVAHKQS</sequence>
<evidence type="ECO:0000313" key="14">
    <source>
        <dbReference type="Proteomes" id="UP001642483"/>
    </source>
</evidence>
<organism evidence="13 14">
    <name type="scientific">Clavelina lepadiformis</name>
    <name type="common">Light-bulb sea squirt</name>
    <name type="synonym">Ascidia lepadiformis</name>
    <dbReference type="NCBI Taxonomy" id="159417"/>
    <lineage>
        <taxon>Eukaryota</taxon>
        <taxon>Metazoa</taxon>
        <taxon>Chordata</taxon>
        <taxon>Tunicata</taxon>
        <taxon>Ascidiacea</taxon>
        <taxon>Aplousobranchia</taxon>
        <taxon>Clavelinidae</taxon>
        <taxon>Clavelina</taxon>
    </lineage>
</organism>
<evidence type="ECO:0000256" key="4">
    <source>
        <dbReference type="ARBA" id="ARBA00021815"/>
    </source>
</evidence>
<evidence type="ECO:0000256" key="8">
    <source>
        <dbReference type="ARBA" id="ARBA00023273"/>
    </source>
</evidence>
<comment type="similarity">
    <text evidence="3">Belongs to the CFAP36 family.</text>
</comment>
<keyword evidence="8" id="KW-0966">Cell projection</keyword>
<dbReference type="Gene3D" id="1.20.1520.10">
    <property type="entry name" value="ADP-ribosylation factor-like 2-binding protein, domain"/>
    <property type="match status" value="1"/>
</dbReference>
<evidence type="ECO:0000259" key="12">
    <source>
        <dbReference type="Pfam" id="PF11527"/>
    </source>
</evidence>
<evidence type="ECO:0000313" key="13">
    <source>
        <dbReference type="EMBL" id="CAK8671988.1"/>
    </source>
</evidence>
<dbReference type="InterPro" id="IPR042541">
    <property type="entry name" value="BART_sf"/>
</dbReference>
<proteinExistence type="inferred from homology"/>
<dbReference type="InterPro" id="IPR038888">
    <property type="entry name" value="CFAP36"/>
</dbReference>
<evidence type="ECO:0000256" key="11">
    <source>
        <dbReference type="SAM" id="MobiDB-lite"/>
    </source>
</evidence>
<evidence type="ECO:0000256" key="7">
    <source>
        <dbReference type="ARBA" id="ARBA00023069"/>
    </source>
</evidence>
<feature type="region of interest" description="Disordered" evidence="11">
    <location>
        <begin position="343"/>
        <end position="376"/>
    </location>
</feature>
<evidence type="ECO:0000256" key="3">
    <source>
        <dbReference type="ARBA" id="ARBA00007460"/>
    </source>
</evidence>